<comment type="domain">
    <text evidence="7">The P-site tRNA interaction motif (PtIM domain) probably interacts with the P-site tRNA(fMet) as well as the 23S rRNA.</text>
</comment>
<keyword evidence="7" id="KW-0648">Protein biosynthesis</keyword>
<feature type="domain" description="ABC transporter" evidence="8">
    <location>
        <begin position="6"/>
        <end position="259"/>
    </location>
</feature>
<protein>
    <recommendedName>
        <fullName evidence="7">Energy-dependent translational throttle protein EttA</fullName>
        <ecNumber evidence="7">3.6.1.-</ecNumber>
    </recommendedName>
    <alternativeName>
        <fullName evidence="7">Translational regulatory factor EttA</fullName>
    </alternativeName>
</protein>
<dbReference type="NCBIfam" id="TIGR03719">
    <property type="entry name" value="ABC_ABC_ChvD"/>
    <property type="match status" value="1"/>
</dbReference>
<feature type="domain" description="ABC transporter" evidence="8">
    <location>
        <begin position="324"/>
        <end position="542"/>
    </location>
</feature>
<dbReference type="Gene3D" id="3.40.50.300">
    <property type="entry name" value="P-loop containing nucleotide triphosphate hydrolases"/>
    <property type="match status" value="2"/>
</dbReference>
<evidence type="ECO:0000256" key="1">
    <source>
        <dbReference type="ARBA" id="ARBA00005868"/>
    </source>
</evidence>
<keyword evidence="5 7" id="KW-0067">ATP-binding</keyword>
<gene>
    <name evidence="7 9" type="primary">ettA</name>
    <name evidence="9" type="ORF">ACFP85_04090</name>
</gene>
<dbReference type="Pfam" id="PF00005">
    <property type="entry name" value="ABC_tran"/>
    <property type="match status" value="2"/>
</dbReference>
<dbReference type="SUPFAM" id="SSF52540">
    <property type="entry name" value="P-loop containing nucleoside triphosphate hydrolases"/>
    <property type="match status" value="2"/>
</dbReference>
<reference evidence="10" key="1">
    <citation type="journal article" date="2019" name="Int. J. Syst. Evol. Microbiol.">
        <title>The Global Catalogue of Microorganisms (GCM) 10K type strain sequencing project: providing services to taxonomists for standard genome sequencing and annotation.</title>
        <authorList>
            <consortium name="The Broad Institute Genomics Platform"/>
            <consortium name="The Broad Institute Genome Sequencing Center for Infectious Disease"/>
            <person name="Wu L."/>
            <person name="Ma J."/>
        </authorList>
    </citation>
    <scope>NUCLEOTIDE SEQUENCE [LARGE SCALE GENOMIC DNA]</scope>
    <source>
        <strain evidence="10">CGMCC 1.16031</strain>
    </source>
</reference>
<comment type="domain">
    <text evidence="7">The arm domain is inserted in the first ABC transporter domain. Probably contacts ribosomal protein L1.</text>
</comment>
<comment type="similarity">
    <text evidence="1 7">Belongs to the ABC transporter superfamily. ABCF family. Translational throttle EttA subfamily.</text>
</comment>
<dbReference type="CDD" id="cd03221">
    <property type="entry name" value="ABCF_EF-3"/>
    <property type="match status" value="2"/>
</dbReference>
<keyword evidence="3 7" id="KW-0699">rRNA-binding</keyword>
<keyword evidence="7" id="KW-0378">Hydrolase</keyword>
<feature type="region of interest" description="PtIM" evidence="7">
    <location>
        <begin position="242"/>
        <end position="322"/>
    </location>
</feature>
<comment type="catalytic activity">
    <reaction evidence="7">
        <text>ATP + H2O = ADP + phosphate + H(+)</text>
        <dbReference type="Rhea" id="RHEA:13065"/>
        <dbReference type="ChEBI" id="CHEBI:15377"/>
        <dbReference type="ChEBI" id="CHEBI:15378"/>
        <dbReference type="ChEBI" id="CHEBI:30616"/>
        <dbReference type="ChEBI" id="CHEBI:43474"/>
        <dbReference type="ChEBI" id="CHEBI:456216"/>
    </reaction>
</comment>
<dbReference type="SMART" id="SM00382">
    <property type="entry name" value="AAA"/>
    <property type="match status" value="2"/>
</dbReference>
<dbReference type="NCBIfam" id="NF008775">
    <property type="entry name" value="PRK11819.1"/>
    <property type="match status" value="1"/>
</dbReference>
<feature type="region of interest" description="Arm" evidence="7">
    <location>
        <begin position="95"/>
        <end position="139"/>
    </location>
</feature>
<dbReference type="PROSITE" id="PS50893">
    <property type="entry name" value="ABC_TRANSPORTER_2"/>
    <property type="match status" value="2"/>
</dbReference>
<feature type="binding site" evidence="7">
    <location>
        <begin position="39"/>
        <end position="46"/>
    </location>
    <ligand>
        <name>ATP</name>
        <dbReference type="ChEBI" id="CHEBI:30616"/>
        <label>1</label>
    </ligand>
</feature>
<evidence type="ECO:0000256" key="2">
    <source>
        <dbReference type="ARBA" id="ARBA00022555"/>
    </source>
</evidence>
<dbReference type="InterPro" id="IPR032781">
    <property type="entry name" value="ABC_tran_Xtn"/>
</dbReference>
<dbReference type="HAMAP" id="MF_00847">
    <property type="entry name" value="EttA"/>
    <property type="match status" value="1"/>
</dbReference>
<accession>A0ABW1XGL7</accession>
<dbReference type="Proteomes" id="UP001596364">
    <property type="component" value="Unassembled WGS sequence"/>
</dbReference>
<keyword evidence="7" id="KW-0677">Repeat</keyword>
<evidence type="ECO:0000256" key="3">
    <source>
        <dbReference type="ARBA" id="ARBA00022730"/>
    </source>
</evidence>
<sequence>MSQYVYTMSRVGKVVPPRKEILKNISLCFFPGAKIGVLGLNGAGKSTLLRIMAGIDTDIEGEARPQPGIKIGYLPQEPKLNMEKDVRGNIEEAVEDVVHALKRLDEVYAAYADPDADFDALAKEQGQLEAIIQSKDGHNLEHALERAADALRLPPWDADVNKLSGGERRRVALCKLLLEKPEMLLLDEPTNHLDAESVAWLERFLHDYEGTVVAITHDRYFLDNVAGWILELDRGHGIPWEGNYSSWLEQKDKRLEQEERTETARQKSIKQELEWVRTNPKGRQAKSKARMARFEELNSSDYQRRNETNELYIPTGERLGDDVIEVVNLRKTYGDRVLIDDMNFRMPKGAIVGIIGPNGAGKSTLFRMLSGQEQADSGEIKIGKTVQLASVDQFRDDMKGENTVWQEVSDGQDLIRIGNYEVNSRAYVSRFNFRGNDQQKFIKDLSGGERNRVHLAKLLKTGGNVLLLDEPTNDLDVETLRALENALLEFPGCAMVISHDRWFLDRVATHILDYRDEGKVNFYEGNYSDYEVWLKENFGQDVVEPHRLKYKRISK</sequence>
<dbReference type="Pfam" id="PF12848">
    <property type="entry name" value="ABC_tran_Xtn"/>
    <property type="match status" value="1"/>
</dbReference>
<proteinExistence type="inferred from homology"/>
<dbReference type="EMBL" id="JBHSUS010000001">
    <property type="protein sequence ID" value="MFC6439328.1"/>
    <property type="molecule type" value="Genomic_DNA"/>
</dbReference>
<evidence type="ECO:0000256" key="7">
    <source>
        <dbReference type="HAMAP-Rule" id="MF_00847"/>
    </source>
</evidence>
<organism evidence="9 10">
    <name type="scientific">Pseudobowmanella zhangzhouensis</name>
    <dbReference type="NCBI Taxonomy" id="1537679"/>
    <lineage>
        <taxon>Bacteria</taxon>
        <taxon>Pseudomonadati</taxon>
        <taxon>Pseudomonadota</taxon>
        <taxon>Gammaproteobacteria</taxon>
        <taxon>Alteromonadales</taxon>
        <taxon>Alteromonadaceae</taxon>
    </lineage>
</organism>
<evidence type="ECO:0000313" key="10">
    <source>
        <dbReference type="Proteomes" id="UP001596364"/>
    </source>
</evidence>
<dbReference type="InterPro" id="IPR003439">
    <property type="entry name" value="ABC_transporter-like_ATP-bd"/>
</dbReference>
<keyword evidence="7" id="KW-0963">Cytoplasm</keyword>
<comment type="subcellular location">
    <subcellularLocation>
        <location evidence="7">Cytoplasm</location>
    </subcellularLocation>
    <text evidence="7">Associates with ribosomes and polysomes.</text>
</comment>
<dbReference type="InterPro" id="IPR017871">
    <property type="entry name" value="ABC_transporter-like_CS"/>
</dbReference>
<dbReference type="InterPro" id="IPR003593">
    <property type="entry name" value="AAA+_ATPase"/>
</dbReference>
<evidence type="ECO:0000256" key="5">
    <source>
        <dbReference type="ARBA" id="ARBA00022840"/>
    </source>
</evidence>
<name>A0ABW1XGL7_9ALTE</name>
<dbReference type="PROSITE" id="PS00211">
    <property type="entry name" value="ABC_TRANSPORTER_1"/>
    <property type="match status" value="1"/>
</dbReference>
<keyword evidence="7" id="KW-0694">RNA-binding</keyword>
<evidence type="ECO:0000256" key="6">
    <source>
        <dbReference type="ARBA" id="ARBA00022845"/>
    </source>
</evidence>
<keyword evidence="2 7" id="KW-0820">tRNA-binding</keyword>
<dbReference type="PANTHER" id="PTHR43858">
    <property type="entry name" value="ENERGY-DEPENDENT TRANSLATIONAL THROTTLE PROTEIN ETTA"/>
    <property type="match status" value="1"/>
</dbReference>
<dbReference type="InterPro" id="IPR022374">
    <property type="entry name" value="EttA"/>
</dbReference>
<feature type="binding site" evidence="7">
    <location>
        <begin position="356"/>
        <end position="363"/>
    </location>
    <ligand>
        <name>ATP</name>
        <dbReference type="ChEBI" id="CHEBI:30616"/>
        <label>2</label>
    </ligand>
</feature>
<keyword evidence="10" id="KW-1185">Reference proteome</keyword>
<comment type="caution">
    <text evidence="9">The sequence shown here is derived from an EMBL/GenBank/DDBJ whole genome shotgun (WGS) entry which is preliminary data.</text>
</comment>
<comment type="function">
    <text evidence="7">A translation factor that gates the progression of the 70S ribosomal initiation complex (IC, containing tRNA(fMet) in the P-site) into the translation elongation cycle by using a mechanism sensitive to the ATP/ADP ratio. Binds to the 70S ribosome E-site where it modulates the state of the translating ribosome during subunit translocation. ATP hydrolysis probably frees it from the ribosome, which can enter the elongation phase.</text>
</comment>
<dbReference type="RefSeq" id="WP_131257377.1">
    <property type="nucleotide sequence ID" value="NZ_JBHSUS010000001.1"/>
</dbReference>
<keyword evidence="4 7" id="KW-0547">Nucleotide-binding</keyword>
<dbReference type="PANTHER" id="PTHR43858:SF1">
    <property type="entry name" value="ABC TRANSPORTER-RELATED PROTEIN"/>
    <property type="match status" value="1"/>
</dbReference>
<comment type="subunit">
    <text evidence="7">Monomer. Probably contacts ribosomal proteins L1, L5, L33 and S7, the 16S and 23S rRNA and the P-site containing tRNA(fMet).</text>
</comment>
<keyword evidence="6 7" id="KW-0810">Translation regulation</keyword>
<evidence type="ECO:0000313" key="9">
    <source>
        <dbReference type="EMBL" id="MFC6439328.1"/>
    </source>
</evidence>
<dbReference type="InterPro" id="IPR027417">
    <property type="entry name" value="P-loop_NTPase"/>
</dbReference>
<dbReference type="EC" id="3.6.1.-" evidence="7"/>
<evidence type="ECO:0000259" key="8">
    <source>
        <dbReference type="PROSITE" id="PS50893"/>
    </source>
</evidence>
<evidence type="ECO:0000256" key="4">
    <source>
        <dbReference type="ARBA" id="ARBA00022741"/>
    </source>
</evidence>